<proteinExistence type="predicted"/>
<feature type="transmembrane region" description="Helical" evidence="1">
    <location>
        <begin position="131"/>
        <end position="149"/>
    </location>
</feature>
<evidence type="ECO:0000313" key="3">
    <source>
        <dbReference type="Proteomes" id="UP000214973"/>
    </source>
</evidence>
<dbReference type="AlphaFoldDB" id="A0A239YD05"/>
<feature type="transmembrane region" description="Helical" evidence="1">
    <location>
        <begin position="81"/>
        <end position="103"/>
    </location>
</feature>
<evidence type="ECO:0000313" key="2">
    <source>
        <dbReference type="EMBL" id="SNV57029.1"/>
    </source>
</evidence>
<name>A0A239YD05_9FIRM</name>
<protein>
    <recommendedName>
        <fullName evidence="4">Yip1 domain</fullName>
    </recommendedName>
</protein>
<sequence>METKWYSDIWALVIAPFKRGIPQIVEQGSCHKGFIATLMTFLLYIFCSQIIPLICDAFLGVPLGEVGSELGTVVGQGLFSITLGIVLLYFILALYSVIFSWIAGKFKIETTYETVLTVCWYEMAYGQIFKSILAIWQTIFLLFCIVLNLSNYVRYIGLVVFVYSSYAVILWCFWVSVSLLSRQINISRLTALGIAILSFLILAAIIWGAGFLLLKGLHA</sequence>
<feature type="transmembrane region" description="Helical" evidence="1">
    <location>
        <begin position="189"/>
        <end position="214"/>
    </location>
</feature>
<evidence type="ECO:0000256" key="1">
    <source>
        <dbReference type="SAM" id="Phobius"/>
    </source>
</evidence>
<keyword evidence="1" id="KW-0472">Membrane</keyword>
<keyword evidence="1" id="KW-1133">Transmembrane helix</keyword>
<feature type="transmembrane region" description="Helical" evidence="1">
    <location>
        <begin position="155"/>
        <end position="177"/>
    </location>
</feature>
<dbReference type="Proteomes" id="UP000214973">
    <property type="component" value="Chromosome 1"/>
</dbReference>
<dbReference type="RefSeq" id="WP_095065059.1">
    <property type="nucleotide sequence ID" value="NZ_LT906470.1"/>
</dbReference>
<organism evidence="2 3">
    <name type="scientific">Veillonella rodentium</name>
    <dbReference type="NCBI Taxonomy" id="248315"/>
    <lineage>
        <taxon>Bacteria</taxon>
        <taxon>Bacillati</taxon>
        <taxon>Bacillota</taxon>
        <taxon>Negativicutes</taxon>
        <taxon>Veillonellales</taxon>
        <taxon>Veillonellaceae</taxon>
        <taxon>Veillonella</taxon>
    </lineage>
</organism>
<keyword evidence="1" id="KW-0812">Transmembrane</keyword>
<accession>A0A239YD05</accession>
<keyword evidence="3" id="KW-1185">Reference proteome</keyword>
<dbReference type="EMBL" id="LT906470">
    <property type="protein sequence ID" value="SNV57029.1"/>
    <property type="molecule type" value="Genomic_DNA"/>
</dbReference>
<feature type="transmembrane region" description="Helical" evidence="1">
    <location>
        <begin position="41"/>
        <end position="61"/>
    </location>
</feature>
<dbReference type="KEGG" id="vrm:44547418_00262"/>
<evidence type="ECO:0008006" key="4">
    <source>
        <dbReference type="Google" id="ProtNLM"/>
    </source>
</evidence>
<gene>
    <name evidence="2" type="ORF">SAMEA44547418_00262</name>
</gene>
<reference evidence="2 3" key="1">
    <citation type="submission" date="2017-06" db="EMBL/GenBank/DDBJ databases">
        <authorList>
            <consortium name="Pathogen Informatics"/>
        </authorList>
    </citation>
    <scope>NUCLEOTIDE SEQUENCE [LARGE SCALE GENOMIC DNA]</scope>
    <source>
        <strain evidence="2 3">NCTC12018</strain>
    </source>
</reference>